<gene>
    <name evidence="1" type="ORF">JTE90_019868</name>
</gene>
<dbReference type="EMBL" id="JAFNEN010000007">
    <property type="protein sequence ID" value="KAG8201229.1"/>
    <property type="molecule type" value="Genomic_DNA"/>
</dbReference>
<comment type="caution">
    <text evidence="1">The sequence shown here is derived from an EMBL/GenBank/DDBJ whole genome shotgun (WGS) entry which is preliminary data.</text>
</comment>
<evidence type="ECO:0000313" key="2">
    <source>
        <dbReference type="Proteomes" id="UP000827092"/>
    </source>
</evidence>
<evidence type="ECO:0000313" key="1">
    <source>
        <dbReference type="EMBL" id="KAG8201229.1"/>
    </source>
</evidence>
<proteinExistence type="predicted"/>
<dbReference type="Proteomes" id="UP000827092">
    <property type="component" value="Unassembled WGS sequence"/>
</dbReference>
<dbReference type="AlphaFoldDB" id="A0AAV6VX79"/>
<accession>A0AAV6VX79</accession>
<keyword evidence="2" id="KW-1185">Reference proteome</keyword>
<reference evidence="1 2" key="1">
    <citation type="journal article" date="2022" name="Nat. Ecol. Evol.">
        <title>A masculinizing supergene underlies an exaggerated male reproductive morph in a spider.</title>
        <authorList>
            <person name="Hendrickx F."/>
            <person name="De Corte Z."/>
            <person name="Sonet G."/>
            <person name="Van Belleghem S.M."/>
            <person name="Kostlbacher S."/>
            <person name="Vangestel C."/>
        </authorList>
    </citation>
    <scope>NUCLEOTIDE SEQUENCE [LARGE SCALE GENOMIC DNA]</scope>
    <source>
        <strain evidence="1">W744_W776</strain>
    </source>
</reference>
<name>A0AAV6VX79_9ARAC</name>
<sequence>MQIRQIIATGVASGDLNIRNYSLSQREWSPTVVYDLPKKKLAINFSPLGSSPAGCFTVRNPRGYVVATEDFTPTDETGNKTARLVLCLDSFFHLAKWRLLLISSLREEMADIRKSEFAFCEGSRVNSSSHCVRIIGEPNRNILIFSIEPTLRRCLSQTILAWRNSRGAHLDYAS</sequence>
<organism evidence="1 2">
    <name type="scientific">Oedothorax gibbosus</name>
    <dbReference type="NCBI Taxonomy" id="931172"/>
    <lineage>
        <taxon>Eukaryota</taxon>
        <taxon>Metazoa</taxon>
        <taxon>Ecdysozoa</taxon>
        <taxon>Arthropoda</taxon>
        <taxon>Chelicerata</taxon>
        <taxon>Arachnida</taxon>
        <taxon>Araneae</taxon>
        <taxon>Araneomorphae</taxon>
        <taxon>Entelegynae</taxon>
        <taxon>Araneoidea</taxon>
        <taxon>Linyphiidae</taxon>
        <taxon>Erigoninae</taxon>
        <taxon>Oedothorax</taxon>
    </lineage>
</organism>
<protein>
    <submittedName>
        <fullName evidence="1">Uncharacterized protein</fullName>
    </submittedName>
</protein>